<accession>A0A1B9IUS3</accession>
<organism evidence="2 3">
    <name type="scientific">Kwoniella mangroviensis CBS 10435</name>
    <dbReference type="NCBI Taxonomy" id="1331196"/>
    <lineage>
        <taxon>Eukaryota</taxon>
        <taxon>Fungi</taxon>
        <taxon>Dikarya</taxon>
        <taxon>Basidiomycota</taxon>
        <taxon>Agaricomycotina</taxon>
        <taxon>Tremellomycetes</taxon>
        <taxon>Tremellales</taxon>
        <taxon>Cryptococcaceae</taxon>
        <taxon>Kwoniella</taxon>
    </lineage>
</organism>
<sequence length="354" mass="39906">MPKTRAQIKAIGTSGSRKDAEIIGADGTGNDSSDTDLVMPKRQKRKRGVNHRKMAAARKAAQPPFIFPHCKFPPPNEFAAAIPIPLPENDISVFTPDTTYEKIASRLLRLMVKVPYISLFPYPIVDVKKPAKRRGRDRGGHKKGGDDKFSFTASSMMAWEKGEEKKVRMGIFVGTQPRDSVGHTWAIAIVDVEEGKMVVIYDSDAKLTYDAQGEILFDKDLHAPQRDFLNCIKSTKKEKAGKINVKYLMWGGHASLSNESRDKCLENTLRWMESCEDRSTLKRANLKENGFVFINYNPSPTARQTIYHEVQNTDHQHGETSTIEPEEPEYHEWDVSSDSTVEDPNDEDYVGDTD</sequence>
<feature type="compositionally biased region" description="Acidic residues" evidence="1">
    <location>
        <begin position="340"/>
        <end position="354"/>
    </location>
</feature>
<reference evidence="2 3" key="1">
    <citation type="submission" date="2013-07" db="EMBL/GenBank/DDBJ databases">
        <title>The Genome Sequence of Kwoniella mangroviensis CBS10435.</title>
        <authorList>
            <consortium name="The Broad Institute Genome Sequencing Platform"/>
            <person name="Cuomo C."/>
            <person name="Litvintseva A."/>
            <person name="Chen Y."/>
            <person name="Heitman J."/>
            <person name="Sun S."/>
            <person name="Springer D."/>
            <person name="Dromer F."/>
            <person name="Young S.K."/>
            <person name="Zeng Q."/>
            <person name="Gargeya S."/>
            <person name="Fitzgerald M."/>
            <person name="Abouelleil A."/>
            <person name="Alvarado L."/>
            <person name="Berlin A.M."/>
            <person name="Chapman S.B."/>
            <person name="Dewar J."/>
            <person name="Goldberg J."/>
            <person name="Griggs A."/>
            <person name="Gujja S."/>
            <person name="Hansen M."/>
            <person name="Howarth C."/>
            <person name="Imamovic A."/>
            <person name="Larimer J."/>
            <person name="McCowan C."/>
            <person name="Murphy C."/>
            <person name="Pearson M."/>
            <person name="Priest M."/>
            <person name="Roberts A."/>
            <person name="Saif S."/>
            <person name="Shea T."/>
            <person name="Sykes S."/>
            <person name="Wortman J."/>
            <person name="Nusbaum C."/>
            <person name="Birren B."/>
        </authorList>
    </citation>
    <scope>NUCLEOTIDE SEQUENCE [LARGE SCALE GENOMIC DNA]</scope>
    <source>
        <strain evidence="2 3">CBS 10435</strain>
    </source>
</reference>
<keyword evidence="3" id="KW-1185">Reference proteome</keyword>
<dbReference type="AlphaFoldDB" id="A0A1B9IUS3"/>
<dbReference type="EMBL" id="KI669461">
    <property type="protein sequence ID" value="OCF59174.1"/>
    <property type="molecule type" value="Genomic_DNA"/>
</dbReference>
<evidence type="ECO:0000256" key="1">
    <source>
        <dbReference type="SAM" id="MobiDB-lite"/>
    </source>
</evidence>
<feature type="region of interest" description="Disordered" evidence="1">
    <location>
        <begin position="1"/>
        <end position="41"/>
    </location>
</feature>
<protein>
    <submittedName>
        <fullName evidence="2">Uncharacterized protein</fullName>
    </submittedName>
</protein>
<gene>
    <name evidence="2" type="ORF">L486_03675</name>
</gene>
<dbReference type="Proteomes" id="UP000092583">
    <property type="component" value="Unassembled WGS sequence"/>
</dbReference>
<evidence type="ECO:0000313" key="3">
    <source>
        <dbReference type="Proteomes" id="UP000092583"/>
    </source>
</evidence>
<name>A0A1B9IUS3_9TREE</name>
<evidence type="ECO:0000313" key="2">
    <source>
        <dbReference type="EMBL" id="OCF59174.1"/>
    </source>
</evidence>
<feature type="region of interest" description="Disordered" evidence="1">
    <location>
        <begin position="312"/>
        <end position="354"/>
    </location>
</feature>
<reference evidence="3" key="2">
    <citation type="submission" date="2013-12" db="EMBL/GenBank/DDBJ databases">
        <title>Evolution of pathogenesis and genome organization in the Tremellales.</title>
        <authorList>
            <person name="Cuomo C."/>
            <person name="Litvintseva A."/>
            <person name="Heitman J."/>
            <person name="Chen Y."/>
            <person name="Sun S."/>
            <person name="Springer D."/>
            <person name="Dromer F."/>
            <person name="Young S."/>
            <person name="Zeng Q."/>
            <person name="Chapman S."/>
            <person name="Gujja S."/>
            <person name="Saif S."/>
            <person name="Birren B."/>
        </authorList>
    </citation>
    <scope>NUCLEOTIDE SEQUENCE [LARGE SCALE GENOMIC DNA]</scope>
    <source>
        <strain evidence="3">CBS 10435</strain>
    </source>
</reference>
<proteinExistence type="predicted"/>